<gene>
    <name evidence="2" type="ORF">CEW89_17880</name>
</gene>
<keyword evidence="1" id="KW-0472">Membrane</keyword>
<feature type="transmembrane region" description="Helical" evidence="1">
    <location>
        <begin position="31"/>
        <end position="54"/>
    </location>
</feature>
<sequence>MDLRQPETWKRHQLAATERMQSDIGRFTRPVIDLMCGFSMAYLMSWGMLCVLWGGDSMPWAPLLIASISALVVVLALPAFVLAVGIESYFSRRLRSMRNRDIN</sequence>
<name>A0A291GGR3_9RHOB</name>
<dbReference type="KEGG" id="ceh:CEW89_17880"/>
<evidence type="ECO:0000313" key="2">
    <source>
        <dbReference type="EMBL" id="ATG49280.1"/>
    </source>
</evidence>
<reference evidence="2 3" key="1">
    <citation type="submission" date="2017-06" db="EMBL/GenBank/DDBJ databases">
        <title>Celeribacter sp. TSPH2 complete genome sequence.</title>
        <authorList>
            <person name="Woo J.-H."/>
            <person name="Kim H.-S."/>
        </authorList>
    </citation>
    <scope>NUCLEOTIDE SEQUENCE [LARGE SCALE GENOMIC DNA]</scope>
    <source>
        <strain evidence="2 3">TSPH2</strain>
    </source>
</reference>
<evidence type="ECO:0000313" key="3">
    <source>
        <dbReference type="Proteomes" id="UP000217935"/>
    </source>
</evidence>
<keyword evidence="1" id="KW-1133">Transmembrane helix</keyword>
<proteinExistence type="predicted"/>
<dbReference type="EMBL" id="CP022196">
    <property type="protein sequence ID" value="ATG49280.1"/>
    <property type="molecule type" value="Genomic_DNA"/>
</dbReference>
<accession>A0A291GGR3</accession>
<keyword evidence="1" id="KW-0812">Transmembrane</keyword>
<organism evidence="2 3">
    <name type="scientific">Celeribacter ethanolicus</name>
    <dbReference type="NCBI Taxonomy" id="1758178"/>
    <lineage>
        <taxon>Bacteria</taxon>
        <taxon>Pseudomonadati</taxon>
        <taxon>Pseudomonadota</taxon>
        <taxon>Alphaproteobacteria</taxon>
        <taxon>Rhodobacterales</taxon>
        <taxon>Roseobacteraceae</taxon>
        <taxon>Celeribacter</taxon>
    </lineage>
</organism>
<feature type="transmembrane region" description="Helical" evidence="1">
    <location>
        <begin position="60"/>
        <end position="90"/>
    </location>
</feature>
<dbReference type="Proteomes" id="UP000217935">
    <property type="component" value="Chromosome"/>
</dbReference>
<keyword evidence="3" id="KW-1185">Reference proteome</keyword>
<evidence type="ECO:0000256" key="1">
    <source>
        <dbReference type="SAM" id="Phobius"/>
    </source>
</evidence>
<protein>
    <submittedName>
        <fullName evidence="2">Uncharacterized protein</fullName>
    </submittedName>
</protein>
<dbReference type="AlphaFoldDB" id="A0A291GGR3"/>